<feature type="compositionally biased region" description="Basic residues" evidence="1">
    <location>
        <begin position="511"/>
        <end position="527"/>
    </location>
</feature>
<organism evidence="2">
    <name type="scientific">uncultured Nocardioides sp</name>
    <dbReference type="NCBI Taxonomy" id="198441"/>
    <lineage>
        <taxon>Bacteria</taxon>
        <taxon>Bacillati</taxon>
        <taxon>Actinomycetota</taxon>
        <taxon>Actinomycetes</taxon>
        <taxon>Propionibacteriales</taxon>
        <taxon>Nocardioidaceae</taxon>
        <taxon>Nocardioides</taxon>
        <taxon>environmental samples</taxon>
    </lineage>
</organism>
<feature type="compositionally biased region" description="Basic residues" evidence="1">
    <location>
        <begin position="485"/>
        <end position="499"/>
    </location>
</feature>
<reference evidence="2" key="1">
    <citation type="submission" date="2020-02" db="EMBL/GenBank/DDBJ databases">
        <authorList>
            <person name="Meier V. D."/>
        </authorList>
    </citation>
    <scope>NUCLEOTIDE SEQUENCE</scope>
    <source>
        <strain evidence="2">AVDCRST_MAG60</strain>
    </source>
</reference>
<feature type="region of interest" description="Disordered" evidence="1">
    <location>
        <begin position="1"/>
        <end position="576"/>
    </location>
</feature>
<feature type="compositionally biased region" description="Basic residues" evidence="1">
    <location>
        <begin position="114"/>
        <end position="129"/>
    </location>
</feature>
<feature type="compositionally biased region" description="Basic and acidic residues" evidence="1">
    <location>
        <begin position="55"/>
        <end position="69"/>
    </location>
</feature>
<feature type="compositionally biased region" description="Basic and acidic residues" evidence="1">
    <location>
        <begin position="377"/>
        <end position="389"/>
    </location>
</feature>
<feature type="compositionally biased region" description="Basic and acidic residues" evidence="1">
    <location>
        <begin position="501"/>
        <end position="510"/>
    </location>
</feature>
<protein>
    <submittedName>
        <fullName evidence="2">Uncharacterized protein</fullName>
    </submittedName>
</protein>
<evidence type="ECO:0000256" key="1">
    <source>
        <dbReference type="SAM" id="MobiDB-lite"/>
    </source>
</evidence>
<feature type="compositionally biased region" description="Basic and acidic residues" evidence="1">
    <location>
        <begin position="339"/>
        <end position="355"/>
    </location>
</feature>
<dbReference type="EMBL" id="CADCUN010000116">
    <property type="protein sequence ID" value="CAA9384291.1"/>
    <property type="molecule type" value="Genomic_DNA"/>
</dbReference>
<feature type="compositionally biased region" description="Basic residues" evidence="1">
    <location>
        <begin position="429"/>
        <end position="439"/>
    </location>
</feature>
<feature type="compositionally biased region" description="Low complexity" evidence="1">
    <location>
        <begin position="169"/>
        <end position="185"/>
    </location>
</feature>
<name>A0A6J4NC34_9ACTN</name>
<feature type="compositionally biased region" description="Basic and acidic residues" evidence="1">
    <location>
        <begin position="204"/>
        <end position="216"/>
    </location>
</feature>
<proteinExistence type="predicted"/>
<feature type="compositionally biased region" description="Basic residues" evidence="1">
    <location>
        <begin position="260"/>
        <end position="269"/>
    </location>
</feature>
<feature type="compositionally biased region" description="Basic residues" evidence="1">
    <location>
        <begin position="229"/>
        <end position="240"/>
    </location>
</feature>
<feature type="compositionally biased region" description="Basic residues" evidence="1">
    <location>
        <begin position="299"/>
        <end position="318"/>
    </location>
</feature>
<feature type="compositionally biased region" description="Basic residues" evidence="1">
    <location>
        <begin position="19"/>
        <end position="54"/>
    </location>
</feature>
<feature type="compositionally biased region" description="Gly residues" evidence="1">
    <location>
        <begin position="193"/>
        <end position="203"/>
    </location>
</feature>
<feature type="compositionally biased region" description="Pro residues" evidence="1">
    <location>
        <begin position="410"/>
        <end position="423"/>
    </location>
</feature>
<feature type="compositionally biased region" description="Basic and acidic residues" evidence="1">
    <location>
        <begin position="539"/>
        <end position="561"/>
    </location>
</feature>
<accession>A0A6J4NC34</accession>
<gene>
    <name evidence="2" type="ORF">AVDCRST_MAG60-1113</name>
</gene>
<evidence type="ECO:0000313" key="2">
    <source>
        <dbReference type="EMBL" id="CAA9384291.1"/>
    </source>
</evidence>
<feature type="non-terminal residue" evidence="2">
    <location>
        <position position="588"/>
    </location>
</feature>
<dbReference type="AlphaFoldDB" id="A0A6J4NC34"/>
<feature type="compositionally biased region" description="Low complexity" evidence="1">
    <location>
        <begin position="356"/>
        <end position="369"/>
    </location>
</feature>
<feature type="compositionally biased region" description="Low complexity" evidence="1">
    <location>
        <begin position="74"/>
        <end position="88"/>
    </location>
</feature>
<feature type="non-terminal residue" evidence="2">
    <location>
        <position position="1"/>
    </location>
</feature>
<sequence>DRQPGRHAPTVRAHAPRQLLHRHRQRPGGDRPRRRRRAGLRRRRHRAGRGRHARHDACRRPGGRGRTDPRSSYARRAGAGRVPAGRPVGHPPLRAGGTHVRGTAAGRLDPRDRGRARRRRGRLAPRARALRPPLLSDRRAAGQHGGRPAARQQGALPGRPGAPRDVRRAGGARALARPRAGATDRAGADGRHGQGGGACGGQGDARRHPARGDAGRRRGSRHVPGLRPLRARRGKCRRARSGAPAPPAGEPGHPHAARGPGRRAHRHRAAGGPTARPVARPPTKPREPALADEVVGRRPGGRVPRRRPRRDPRVRRPGVLREPSAAHPWRAAGHLGGQPRDRPDRPAGTGPRDRAAAGAGAPRARPLPQRADRHHLPRAEDAAHRDPRPRGAGSGTFPHAVLHRRDHPQRPPAQPPGRQPPPLLTGAGHARHRPARRRPGGAVRRERRPPHDPCLPEGGRPPLRPPGSPCRGLRRRRGAGSGGRQPRRQRREVHPRGRGGRGVDGDERGCRGRHGHRHRDRHVRGRPPQRLLGVPPVDQPERPVDPRHRARPADRPADRAGTRRQHRRRVQARLGQHVPLHAAAAVRL</sequence>
<feature type="compositionally biased region" description="Basic residues" evidence="1">
    <location>
        <begin position="562"/>
        <end position="571"/>
    </location>
</feature>